<dbReference type="PANTHER" id="PTHR30012:SF0">
    <property type="entry name" value="TYPE II SECRETION SYSTEM PROTEIN F-RELATED"/>
    <property type="match status" value="1"/>
</dbReference>
<protein>
    <submittedName>
        <fullName evidence="12">Type II secretion system protein F</fullName>
    </submittedName>
</protein>
<dbReference type="EMBL" id="PDOD01000002">
    <property type="protein sequence ID" value="PYZ93634.1"/>
    <property type="molecule type" value="Genomic_DNA"/>
</dbReference>
<dbReference type="InterPro" id="IPR042094">
    <property type="entry name" value="T2SS_GspF_sf"/>
</dbReference>
<feature type="domain" description="Type II secretion system protein GspF" evidence="11">
    <location>
        <begin position="272"/>
        <end position="393"/>
    </location>
</feature>
<dbReference type="GO" id="GO:0005886">
    <property type="term" value="C:plasma membrane"/>
    <property type="evidence" value="ECO:0007669"/>
    <property type="project" value="UniProtKB-SubCell"/>
</dbReference>
<dbReference type="PRINTS" id="PR00812">
    <property type="entry name" value="BCTERIALGSPF"/>
</dbReference>
<evidence type="ECO:0000256" key="9">
    <source>
        <dbReference type="RuleBase" id="RU003923"/>
    </source>
</evidence>
<keyword evidence="13" id="KW-1185">Reference proteome</keyword>
<feature type="domain" description="Type II secretion system protein GspF" evidence="11">
    <location>
        <begin position="68"/>
        <end position="191"/>
    </location>
</feature>
<comment type="caution">
    <text evidence="12">The sequence shown here is derived from an EMBL/GenBank/DDBJ whole genome shotgun (WGS) entry which is preliminary data.</text>
</comment>
<reference evidence="12 13" key="1">
    <citation type="submission" date="2017-10" db="EMBL/GenBank/DDBJ databases">
        <title>Bacillus sp. nov., a halophilic bacterium isolated from a Keqin Lake.</title>
        <authorList>
            <person name="Wang H."/>
        </authorList>
    </citation>
    <scope>NUCLEOTIDE SEQUENCE [LARGE SCALE GENOMIC DNA]</scope>
    <source>
        <strain evidence="12 13">KQ-12</strain>
    </source>
</reference>
<dbReference type="FunFam" id="1.20.81.30:FF:000001">
    <property type="entry name" value="Type II secretion system protein F"/>
    <property type="match status" value="2"/>
</dbReference>
<dbReference type="AlphaFoldDB" id="A0A323TI62"/>
<keyword evidence="6 9" id="KW-0812">Transmembrane</keyword>
<evidence type="ECO:0000259" key="11">
    <source>
        <dbReference type="Pfam" id="PF00482"/>
    </source>
</evidence>
<dbReference type="RefSeq" id="WP_110609666.1">
    <property type="nucleotide sequence ID" value="NZ_PDOD01000002.1"/>
</dbReference>
<dbReference type="PROSITE" id="PS00874">
    <property type="entry name" value="T2SP_F"/>
    <property type="match status" value="1"/>
</dbReference>
<evidence type="ECO:0000256" key="7">
    <source>
        <dbReference type="ARBA" id="ARBA00022989"/>
    </source>
</evidence>
<dbReference type="PANTHER" id="PTHR30012">
    <property type="entry name" value="GENERAL SECRETION PATHWAY PROTEIN"/>
    <property type="match status" value="1"/>
</dbReference>
<dbReference type="OrthoDB" id="9805682at2"/>
<dbReference type="InterPro" id="IPR001992">
    <property type="entry name" value="T2SS_GspF/T4SS_PilC_CS"/>
</dbReference>
<evidence type="ECO:0000256" key="5">
    <source>
        <dbReference type="ARBA" id="ARBA00022519"/>
    </source>
</evidence>
<keyword evidence="8 10" id="KW-0472">Membrane</keyword>
<feature type="transmembrane region" description="Helical" evidence="10">
    <location>
        <begin position="167"/>
        <end position="190"/>
    </location>
</feature>
<proteinExistence type="inferred from homology"/>
<evidence type="ECO:0000256" key="6">
    <source>
        <dbReference type="ARBA" id="ARBA00022692"/>
    </source>
</evidence>
<dbReference type="Pfam" id="PF00482">
    <property type="entry name" value="T2SSF"/>
    <property type="match status" value="2"/>
</dbReference>
<evidence type="ECO:0000256" key="1">
    <source>
        <dbReference type="ARBA" id="ARBA00004429"/>
    </source>
</evidence>
<keyword evidence="7 10" id="KW-1133">Transmembrane helix</keyword>
<keyword evidence="4" id="KW-1003">Cell membrane</keyword>
<dbReference type="InterPro" id="IPR018076">
    <property type="entry name" value="T2SS_GspF_dom"/>
</dbReference>
<organism evidence="12 13">
    <name type="scientific">Salipaludibacillus keqinensis</name>
    <dbReference type="NCBI Taxonomy" id="2045207"/>
    <lineage>
        <taxon>Bacteria</taxon>
        <taxon>Bacillati</taxon>
        <taxon>Bacillota</taxon>
        <taxon>Bacilli</taxon>
        <taxon>Bacillales</taxon>
        <taxon>Bacillaceae</taxon>
    </lineage>
</organism>
<feature type="transmembrane region" description="Helical" evidence="10">
    <location>
        <begin position="376"/>
        <end position="398"/>
    </location>
</feature>
<dbReference type="GO" id="GO:0009306">
    <property type="term" value="P:protein secretion"/>
    <property type="evidence" value="ECO:0007669"/>
    <property type="project" value="InterPro"/>
</dbReference>
<evidence type="ECO:0000256" key="4">
    <source>
        <dbReference type="ARBA" id="ARBA00022475"/>
    </source>
</evidence>
<evidence type="ECO:0000256" key="10">
    <source>
        <dbReference type="SAM" id="Phobius"/>
    </source>
</evidence>
<evidence type="ECO:0000313" key="13">
    <source>
        <dbReference type="Proteomes" id="UP000248214"/>
    </source>
</evidence>
<evidence type="ECO:0000256" key="2">
    <source>
        <dbReference type="ARBA" id="ARBA00005745"/>
    </source>
</evidence>
<gene>
    <name evidence="12" type="ORF">CR194_10775</name>
</gene>
<dbReference type="Gene3D" id="1.20.81.30">
    <property type="entry name" value="Type II secretion system (T2SS), domain F"/>
    <property type="match status" value="2"/>
</dbReference>
<feature type="transmembrane region" description="Helical" evidence="10">
    <location>
        <begin position="221"/>
        <end position="239"/>
    </location>
</feature>
<dbReference type="InterPro" id="IPR003004">
    <property type="entry name" value="GspF/PilC"/>
</dbReference>
<comment type="similarity">
    <text evidence="2 9">Belongs to the GSP F family.</text>
</comment>
<accession>A0A323TI62</accession>
<comment type="subcellular location">
    <subcellularLocation>
        <location evidence="1">Cell inner membrane</location>
        <topology evidence="1">Multi-pass membrane protein</topology>
    </subcellularLocation>
    <subcellularLocation>
        <location evidence="9">Cell membrane</location>
        <topology evidence="9">Multi-pass membrane protein</topology>
    </subcellularLocation>
</comment>
<keyword evidence="5" id="KW-0997">Cell inner membrane</keyword>
<sequence length="401" mass="44496">MPQFKYKGKLKNGIRKEGTISGQTKKHAIEKLRSQGVALASVDQMEPTLLNKDITFGNPVKLQDFVLFLRQFATLLNYGVSLRDATAILAKQTSSKPLGRALEQVEDELVTGRAFSEAAAQHKKVFPMIFIHMVRAGEASGSLDETLDQLALQFEKQHETRQKVKAAMAYPVIVGIVAIAVVIFLLSSVVPTFASMLSDVGGELPMITLFVLGLSDIVADLWWLILLVVSLLAVGLWAVTQKPDTKYYLDYALLKMPVFGPLLQKAALARMTRTLSSLFSSSVPILQSIQMVERVVQNEVISRSLKKSREALEGGQRLTEPMKKHWVYPPLVVQMISIGEETGSLDEMLTKVAQFYEKEVEYATDKLKSLIEPIMIVLLAVIVGTIVISIIVPMFQIYSEI</sequence>
<name>A0A323TI62_9BACI</name>
<evidence type="ECO:0000256" key="8">
    <source>
        <dbReference type="ARBA" id="ARBA00023136"/>
    </source>
</evidence>
<evidence type="ECO:0000313" key="12">
    <source>
        <dbReference type="EMBL" id="PYZ93634.1"/>
    </source>
</evidence>
<keyword evidence="3 9" id="KW-0813">Transport</keyword>
<dbReference type="Proteomes" id="UP000248214">
    <property type="component" value="Unassembled WGS sequence"/>
</dbReference>
<evidence type="ECO:0000256" key="3">
    <source>
        <dbReference type="ARBA" id="ARBA00022448"/>
    </source>
</evidence>